<dbReference type="AlphaFoldDB" id="A0AAD9D3A7"/>
<evidence type="ECO:0000313" key="3">
    <source>
        <dbReference type="Proteomes" id="UP001224775"/>
    </source>
</evidence>
<reference evidence="2" key="1">
    <citation type="submission" date="2023-06" db="EMBL/GenBank/DDBJ databases">
        <title>Survivors Of The Sea: Transcriptome response of Skeletonema marinoi to long-term dormancy.</title>
        <authorList>
            <person name="Pinder M.I.M."/>
            <person name="Kourtchenko O."/>
            <person name="Robertson E.K."/>
            <person name="Larsson T."/>
            <person name="Maumus F."/>
            <person name="Osuna-Cruz C.M."/>
            <person name="Vancaester E."/>
            <person name="Stenow R."/>
            <person name="Vandepoele K."/>
            <person name="Ploug H."/>
            <person name="Bruchert V."/>
            <person name="Godhe A."/>
            <person name="Topel M."/>
        </authorList>
    </citation>
    <scope>NUCLEOTIDE SEQUENCE</scope>
    <source>
        <strain evidence="2">R05AC</strain>
    </source>
</reference>
<gene>
    <name evidence="2" type="ORF">QTG54_017017</name>
</gene>
<keyword evidence="3" id="KW-1185">Reference proteome</keyword>
<feature type="non-terminal residue" evidence="2">
    <location>
        <position position="1"/>
    </location>
</feature>
<dbReference type="Proteomes" id="UP001224775">
    <property type="component" value="Unassembled WGS sequence"/>
</dbReference>
<evidence type="ECO:0000256" key="1">
    <source>
        <dbReference type="SAM" id="MobiDB-lite"/>
    </source>
</evidence>
<sequence>MEQRSNDAALKDVLTMRRKEECAEEEGALGTGQGPNDAAAKDAQMYLSKEECAKGMGQFQ</sequence>
<name>A0AAD9D3A7_9STRA</name>
<comment type="caution">
    <text evidence="2">The sequence shown here is derived from an EMBL/GenBank/DDBJ whole genome shotgun (WGS) entry which is preliminary data.</text>
</comment>
<dbReference type="EMBL" id="JATAAI010000075">
    <property type="protein sequence ID" value="KAK1732296.1"/>
    <property type="molecule type" value="Genomic_DNA"/>
</dbReference>
<protein>
    <submittedName>
        <fullName evidence="2">Uncharacterized protein</fullName>
    </submittedName>
</protein>
<evidence type="ECO:0000313" key="2">
    <source>
        <dbReference type="EMBL" id="KAK1732296.1"/>
    </source>
</evidence>
<accession>A0AAD9D3A7</accession>
<proteinExistence type="predicted"/>
<organism evidence="2 3">
    <name type="scientific">Skeletonema marinoi</name>
    <dbReference type="NCBI Taxonomy" id="267567"/>
    <lineage>
        <taxon>Eukaryota</taxon>
        <taxon>Sar</taxon>
        <taxon>Stramenopiles</taxon>
        <taxon>Ochrophyta</taxon>
        <taxon>Bacillariophyta</taxon>
        <taxon>Coscinodiscophyceae</taxon>
        <taxon>Thalassiosirophycidae</taxon>
        <taxon>Thalassiosirales</taxon>
        <taxon>Skeletonemataceae</taxon>
        <taxon>Skeletonema</taxon>
        <taxon>Skeletonema marinoi-dohrnii complex</taxon>
    </lineage>
</organism>
<feature type="region of interest" description="Disordered" evidence="1">
    <location>
        <begin position="1"/>
        <end position="43"/>
    </location>
</feature>